<dbReference type="InterPro" id="IPR045063">
    <property type="entry name" value="Dynamin_N"/>
</dbReference>
<evidence type="ECO:0000259" key="2">
    <source>
        <dbReference type="PROSITE" id="PS51388"/>
    </source>
</evidence>
<gene>
    <name evidence="5" type="primary">20349364</name>
    <name evidence="4" type="ORF">GGTG_08906</name>
</gene>
<dbReference type="GO" id="GO:0005737">
    <property type="term" value="C:cytoplasm"/>
    <property type="evidence" value="ECO:0007669"/>
    <property type="project" value="TreeGrafter"/>
</dbReference>
<dbReference type="InterPro" id="IPR030381">
    <property type="entry name" value="G_DYNAMIN_dom"/>
</dbReference>
<dbReference type="SMART" id="SM00053">
    <property type="entry name" value="DYNc"/>
    <property type="match status" value="1"/>
</dbReference>
<feature type="compositionally biased region" description="Low complexity" evidence="1">
    <location>
        <begin position="32"/>
        <end position="55"/>
    </location>
</feature>
<sequence>MPARIKNERRAQTVGSAARASLSPGTVREFPSRAARSAAPSASTSQALASLPAASEAEEIDDEVMIMETRPKRRGAAVKSEFISSEPQNESFFGGSISNDSVLRRNFGKIANNLTALGETLGELQTLGIQHVAALPSLVLVGDQSSGKSTLMSGIAGISLPQSDGMCTRCPLHIRLAKSPTWKLQISLQQDYKFDPDKRHKEFGNWIDQPRVTREFWSTTVKDDTDSHIRMALGWAQVAILNHDSNYRQYIPTYRDRLEPEQEQQEKARLEEQERLARATFSPNTVALHISGPSCPDLSFYDLPGIIKTPKHEEQSYLVKMVENLATKYINDKNAIIIWAVAMNADPENSSTLTLIRSKKAKDRTVGVMTKADLLPQSGRNHDQWLHMLQGKQHSVGHGFFITARKPGHDLDHQNRSEESFFNGHDSDEANWPRTFEPFSKRCGLQALIVFLSETLSNAFHQSLPGILGMIETRLTDINEELKRLPDTPQHPYNDMIQAMFMFRKEVENELKMDGNFDNAWGALIETFEADILKLKPKYNIKDPKGPRPTPPVTPTANRTIQVIDLIKSSDEAPDTPSRRRNHRAFMEGQDNVSGTPKRPRYIKDEADSRAGSVAPSLSGAGADIRTLEQVRRCIRGATKHGVPDEMPTEVKRNLSLEAIARWDIPLNEFMSQFVKLLQDELQRLLRRSFDDLHNKAVFYNAQEVVGQFVVTQDAALKQMLSALHHRERNRLYTRDEISFDHWQQYERNVLTHSRHWYRWGAHMASQRNPREQSPLIAWDSMSAQQKHEEEKERQTLEQAQGPDPYHKELEVCSYVRAYYQTAARRFIDSVALAVGAELIPALVSKLAREYHLDQSLGFRTGVTMDEARVEELMAEQPEVAAKRGKLQDEQGKLESAMASINKLKLESADNDSAVDVGSQTNPATSFASWGERFQATVDDNDEGAVA</sequence>
<organism evidence="4">
    <name type="scientific">Gaeumannomyces tritici (strain R3-111a-1)</name>
    <name type="common">Wheat and barley take-all root rot fungus</name>
    <name type="synonym">Gaeumannomyces graminis var. tritici</name>
    <dbReference type="NCBI Taxonomy" id="644352"/>
    <lineage>
        <taxon>Eukaryota</taxon>
        <taxon>Fungi</taxon>
        <taxon>Dikarya</taxon>
        <taxon>Ascomycota</taxon>
        <taxon>Pezizomycotina</taxon>
        <taxon>Sordariomycetes</taxon>
        <taxon>Sordariomycetidae</taxon>
        <taxon>Magnaporthales</taxon>
        <taxon>Magnaporthaceae</taxon>
        <taxon>Gaeumannomyces</taxon>
    </lineage>
</organism>
<accession>J3P5W6</accession>
<dbReference type="eggNOG" id="KOG0446">
    <property type="taxonomic scope" value="Eukaryota"/>
</dbReference>
<dbReference type="CDD" id="cd08771">
    <property type="entry name" value="DLP_1"/>
    <property type="match status" value="1"/>
</dbReference>
<dbReference type="SUPFAM" id="SSF52540">
    <property type="entry name" value="P-loop containing nucleoside triphosphate hydrolases"/>
    <property type="match status" value="1"/>
</dbReference>
<dbReference type="InterPro" id="IPR027417">
    <property type="entry name" value="P-loop_NTPase"/>
</dbReference>
<proteinExistence type="predicted"/>
<evidence type="ECO:0000313" key="5">
    <source>
        <dbReference type="EnsemblFungi" id="EJT75068"/>
    </source>
</evidence>
<dbReference type="STRING" id="644352.J3P5W6"/>
<dbReference type="InterPro" id="IPR020850">
    <property type="entry name" value="GED_dom"/>
</dbReference>
<dbReference type="VEuPathDB" id="FungiDB:GGTG_08906"/>
<evidence type="ECO:0000259" key="3">
    <source>
        <dbReference type="PROSITE" id="PS51718"/>
    </source>
</evidence>
<feature type="region of interest" description="Disordered" evidence="1">
    <location>
        <begin position="570"/>
        <end position="601"/>
    </location>
</feature>
<dbReference type="PROSITE" id="PS51388">
    <property type="entry name" value="GED"/>
    <property type="match status" value="1"/>
</dbReference>
<dbReference type="GO" id="GO:0008017">
    <property type="term" value="F:microtubule binding"/>
    <property type="evidence" value="ECO:0007669"/>
    <property type="project" value="TreeGrafter"/>
</dbReference>
<dbReference type="Gene3D" id="3.40.50.300">
    <property type="entry name" value="P-loop containing nucleotide triphosphate hydrolases"/>
    <property type="match status" value="1"/>
</dbReference>
<reference evidence="5" key="5">
    <citation type="submission" date="2018-04" db="UniProtKB">
        <authorList>
            <consortium name="EnsemblFungi"/>
        </authorList>
    </citation>
    <scope>IDENTIFICATION</scope>
    <source>
        <strain evidence="5">R3-111a-1</strain>
    </source>
</reference>
<dbReference type="RefSeq" id="XP_009225012.1">
    <property type="nucleotide sequence ID" value="XM_009226748.1"/>
</dbReference>
<reference evidence="6" key="1">
    <citation type="submission" date="2010-07" db="EMBL/GenBank/DDBJ databases">
        <title>The genome sequence of Gaeumannomyces graminis var. tritici strain R3-111a-1.</title>
        <authorList>
            <consortium name="The Broad Institute Genome Sequencing Platform"/>
            <person name="Ma L.-J."/>
            <person name="Dead R."/>
            <person name="Young S."/>
            <person name="Zeng Q."/>
            <person name="Koehrsen M."/>
            <person name="Alvarado L."/>
            <person name="Berlin A."/>
            <person name="Chapman S.B."/>
            <person name="Chen Z."/>
            <person name="Freedman E."/>
            <person name="Gellesch M."/>
            <person name="Goldberg J."/>
            <person name="Griggs A."/>
            <person name="Gujja S."/>
            <person name="Heilman E.R."/>
            <person name="Heiman D."/>
            <person name="Hepburn T."/>
            <person name="Howarth C."/>
            <person name="Jen D."/>
            <person name="Larson L."/>
            <person name="Mehta T."/>
            <person name="Neiman D."/>
            <person name="Pearson M."/>
            <person name="Roberts A."/>
            <person name="Saif S."/>
            <person name="Shea T."/>
            <person name="Shenoy N."/>
            <person name="Sisk P."/>
            <person name="Stolte C."/>
            <person name="Sykes S."/>
            <person name="Walk T."/>
            <person name="White J."/>
            <person name="Yandava C."/>
            <person name="Haas B."/>
            <person name="Nusbaum C."/>
            <person name="Birren B."/>
        </authorList>
    </citation>
    <scope>NUCLEOTIDE SEQUENCE [LARGE SCALE GENOMIC DNA]</scope>
    <source>
        <strain evidence="6">R3-111a-1</strain>
    </source>
</reference>
<dbReference type="Pfam" id="PF00350">
    <property type="entry name" value="Dynamin_N"/>
    <property type="match status" value="1"/>
</dbReference>
<dbReference type="EnsemblFungi" id="EJT75068">
    <property type="protein sequence ID" value="EJT75068"/>
    <property type="gene ID" value="GGTG_08906"/>
</dbReference>
<evidence type="ECO:0000313" key="4">
    <source>
        <dbReference type="EMBL" id="EJT75068.1"/>
    </source>
</evidence>
<dbReference type="Gene3D" id="1.20.120.1240">
    <property type="entry name" value="Dynamin, middle domain"/>
    <property type="match status" value="1"/>
</dbReference>
<feature type="domain" description="Dynamin-type G" evidence="3">
    <location>
        <begin position="132"/>
        <end position="465"/>
    </location>
</feature>
<feature type="compositionally biased region" description="Basic and acidic residues" evidence="1">
    <location>
        <begin position="1"/>
        <end position="11"/>
    </location>
</feature>
<feature type="compositionally biased region" description="Polar residues" evidence="1">
    <location>
        <begin position="918"/>
        <end position="928"/>
    </location>
</feature>
<dbReference type="GO" id="GO:0005874">
    <property type="term" value="C:microtubule"/>
    <property type="evidence" value="ECO:0007669"/>
    <property type="project" value="TreeGrafter"/>
</dbReference>
<evidence type="ECO:0000313" key="6">
    <source>
        <dbReference type="Proteomes" id="UP000006039"/>
    </source>
</evidence>
<dbReference type="GO" id="GO:0005525">
    <property type="term" value="F:GTP binding"/>
    <property type="evidence" value="ECO:0007669"/>
    <property type="project" value="InterPro"/>
</dbReference>
<reference evidence="5" key="4">
    <citation type="journal article" date="2015" name="G3 (Bethesda)">
        <title>Genome sequences of three phytopathogenic species of the Magnaporthaceae family of fungi.</title>
        <authorList>
            <person name="Okagaki L.H."/>
            <person name="Nunes C.C."/>
            <person name="Sailsbery J."/>
            <person name="Clay B."/>
            <person name="Brown D."/>
            <person name="John T."/>
            <person name="Oh Y."/>
            <person name="Young N."/>
            <person name="Fitzgerald M."/>
            <person name="Haas B.J."/>
            <person name="Zeng Q."/>
            <person name="Young S."/>
            <person name="Adiconis X."/>
            <person name="Fan L."/>
            <person name="Levin J.Z."/>
            <person name="Mitchell T.K."/>
            <person name="Okubara P.A."/>
            <person name="Farman M.L."/>
            <person name="Kohn L.M."/>
            <person name="Birren B."/>
            <person name="Ma L.-J."/>
            <person name="Dean R.A."/>
        </authorList>
    </citation>
    <scope>NUCLEOTIDE SEQUENCE</scope>
    <source>
        <strain evidence="5">R3-111a-1</strain>
    </source>
</reference>
<dbReference type="GO" id="GO:0003924">
    <property type="term" value="F:GTPase activity"/>
    <property type="evidence" value="ECO:0007669"/>
    <property type="project" value="InterPro"/>
</dbReference>
<dbReference type="PRINTS" id="PR00195">
    <property type="entry name" value="DYNAMIN"/>
</dbReference>
<name>J3P5W6_GAET3</name>
<dbReference type="EMBL" id="GL385398">
    <property type="protein sequence ID" value="EJT75068.1"/>
    <property type="molecule type" value="Genomic_DNA"/>
</dbReference>
<feature type="domain" description="GED" evidence="2">
    <location>
        <begin position="809"/>
        <end position="909"/>
    </location>
</feature>
<reference evidence="4" key="3">
    <citation type="submission" date="2010-09" db="EMBL/GenBank/DDBJ databases">
        <title>Annotation of Gaeumannomyces graminis var. tritici R3-111a-1.</title>
        <authorList>
            <consortium name="The Broad Institute Genome Sequencing Platform"/>
            <person name="Ma L.-J."/>
            <person name="Dead R."/>
            <person name="Young S.K."/>
            <person name="Zeng Q."/>
            <person name="Gargeya S."/>
            <person name="Fitzgerald M."/>
            <person name="Haas B."/>
            <person name="Abouelleil A."/>
            <person name="Alvarado L."/>
            <person name="Arachchi H.M."/>
            <person name="Berlin A."/>
            <person name="Brown A."/>
            <person name="Chapman S.B."/>
            <person name="Chen Z."/>
            <person name="Dunbar C."/>
            <person name="Freedman E."/>
            <person name="Gearin G."/>
            <person name="Gellesch M."/>
            <person name="Goldberg J."/>
            <person name="Griggs A."/>
            <person name="Gujja S."/>
            <person name="Heiman D."/>
            <person name="Howarth C."/>
            <person name="Larson L."/>
            <person name="Lui A."/>
            <person name="MacDonald P.J.P."/>
            <person name="Mehta T."/>
            <person name="Montmayeur A."/>
            <person name="Murphy C."/>
            <person name="Neiman D."/>
            <person name="Pearson M."/>
            <person name="Priest M."/>
            <person name="Roberts A."/>
            <person name="Saif S."/>
            <person name="Shea T."/>
            <person name="Shenoy N."/>
            <person name="Sisk P."/>
            <person name="Stolte C."/>
            <person name="Sykes S."/>
            <person name="Yandava C."/>
            <person name="Wortman J."/>
            <person name="Nusbaum C."/>
            <person name="Birren B."/>
        </authorList>
    </citation>
    <scope>NUCLEOTIDE SEQUENCE</scope>
    <source>
        <strain evidence="4">R3-111a-1</strain>
    </source>
</reference>
<dbReference type="HOGENOM" id="CLU_008964_4_0_1"/>
<dbReference type="GO" id="GO:0031623">
    <property type="term" value="P:receptor internalization"/>
    <property type="evidence" value="ECO:0007669"/>
    <property type="project" value="TreeGrafter"/>
</dbReference>
<dbReference type="OrthoDB" id="5061070at2759"/>
<dbReference type="PROSITE" id="PS51718">
    <property type="entry name" value="G_DYNAMIN_2"/>
    <property type="match status" value="1"/>
</dbReference>
<feature type="region of interest" description="Disordered" evidence="1">
    <location>
        <begin position="912"/>
        <end position="947"/>
    </location>
</feature>
<dbReference type="PANTHER" id="PTHR11566:SF131">
    <property type="entry name" value="GTPASE, PUTATIVE (AFU_ORTHOLOGUE AFUA_6G07630)-RELATED"/>
    <property type="match status" value="1"/>
</dbReference>
<feature type="region of interest" description="Disordered" evidence="1">
    <location>
        <begin position="782"/>
        <end position="802"/>
    </location>
</feature>
<dbReference type="InterPro" id="IPR001401">
    <property type="entry name" value="Dynamin_GTPase"/>
</dbReference>
<dbReference type="GO" id="GO:0005886">
    <property type="term" value="C:plasma membrane"/>
    <property type="evidence" value="ECO:0007669"/>
    <property type="project" value="TreeGrafter"/>
</dbReference>
<dbReference type="InterPro" id="IPR022812">
    <property type="entry name" value="Dynamin"/>
</dbReference>
<protein>
    <submittedName>
        <fullName evidence="4">Dynamin family protein</fullName>
    </submittedName>
</protein>
<keyword evidence="6" id="KW-1185">Reference proteome</keyword>
<feature type="compositionally biased region" description="Basic and acidic residues" evidence="1">
    <location>
        <begin position="786"/>
        <end position="796"/>
    </location>
</feature>
<feature type="region of interest" description="Disordered" evidence="1">
    <location>
        <begin position="1"/>
        <end position="61"/>
    </location>
</feature>
<dbReference type="GeneID" id="20349364"/>
<dbReference type="AlphaFoldDB" id="J3P5W6"/>
<dbReference type="Proteomes" id="UP000006039">
    <property type="component" value="Unassembled WGS sequence"/>
</dbReference>
<dbReference type="PANTHER" id="PTHR11566">
    <property type="entry name" value="DYNAMIN"/>
    <property type="match status" value="1"/>
</dbReference>
<reference evidence="4" key="2">
    <citation type="submission" date="2010-07" db="EMBL/GenBank/DDBJ databases">
        <authorList>
            <consortium name="The Broad Institute Genome Sequencing Platform"/>
            <consortium name="Broad Institute Genome Sequencing Center for Infectious Disease"/>
            <person name="Ma L.-J."/>
            <person name="Dead R."/>
            <person name="Young S."/>
            <person name="Zeng Q."/>
            <person name="Koehrsen M."/>
            <person name="Alvarado L."/>
            <person name="Berlin A."/>
            <person name="Chapman S.B."/>
            <person name="Chen Z."/>
            <person name="Freedman E."/>
            <person name="Gellesch M."/>
            <person name="Goldberg J."/>
            <person name="Griggs A."/>
            <person name="Gujja S."/>
            <person name="Heilman E.R."/>
            <person name="Heiman D."/>
            <person name="Hepburn T."/>
            <person name="Howarth C."/>
            <person name="Jen D."/>
            <person name="Larson L."/>
            <person name="Mehta T."/>
            <person name="Neiman D."/>
            <person name="Pearson M."/>
            <person name="Roberts A."/>
            <person name="Saif S."/>
            <person name="Shea T."/>
            <person name="Shenoy N."/>
            <person name="Sisk P."/>
            <person name="Stolte C."/>
            <person name="Sykes S."/>
            <person name="Walk T."/>
            <person name="White J."/>
            <person name="Yandava C."/>
            <person name="Haas B."/>
            <person name="Nusbaum C."/>
            <person name="Birren B."/>
        </authorList>
    </citation>
    <scope>NUCLEOTIDE SEQUENCE</scope>
    <source>
        <strain evidence="4">R3-111a-1</strain>
    </source>
</reference>
<evidence type="ECO:0000256" key="1">
    <source>
        <dbReference type="SAM" id="MobiDB-lite"/>
    </source>
</evidence>